<gene>
    <name evidence="2" type="ORF">EL26_14535</name>
</gene>
<sequence>MKDLLAVNDADRITPEELQALHGSEQAATDGRFHPRQEPLPTLSRAERHKRRKKSLWQKWWGR</sequence>
<organism evidence="2 3">
    <name type="scientific">Tumebacillus flagellatus</name>
    <dbReference type="NCBI Taxonomy" id="1157490"/>
    <lineage>
        <taxon>Bacteria</taxon>
        <taxon>Bacillati</taxon>
        <taxon>Bacillota</taxon>
        <taxon>Bacilli</taxon>
        <taxon>Bacillales</taxon>
        <taxon>Alicyclobacillaceae</taxon>
        <taxon>Tumebacillus</taxon>
    </lineage>
</organism>
<proteinExistence type="predicted"/>
<comment type="caution">
    <text evidence="2">The sequence shown here is derived from an EMBL/GenBank/DDBJ whole genome shotgun (WGS) entry which is preliminary data.</text>
</comment>
<dbReference type="RefSeq" id="WP_038089881.1">
    <property type="nucleotide sequence ID" value="NZ_JMIR01000020.1"/>
</dbReference>
<name>A0A074LNE2_9BACL</name>
<reference evidence="2 3" key="1">
    <citation type="journal article" date="2013" name="Int. J. Syst. Evol. Microbiol.">
        <title>Tumebacillus flagellatus sp. nov., an alpha-amylase/pullulanase-producing bacterium isolated from cassava wastewater.</title>
        <authorList>
            <person name="Wang Q."/>
            <person name="Xie N."/>
            <person name="Qin Y."/>
            <person name="Shen N."/>
            <person name="Zhu J."/>
            <person name="Mi H."/>
            <person name="Huang R."/>
        </authorList>
    </citation>
    <scope>NUCLEOTIDE SEQUENCE [LARGE SCALE GENOMIC DNA]</scope>
    <source>
        <strain evidence="2 3">GST4</strain>
    </source>
</reference>
<dbReference type="EMBL" id="JMIR01000020">
    <property type="protein sequence ID" value="KEO82599.1"/>
    <property type="molecule type" value="Genomic_DNA"/>
</dbReference>
<evidence type="ECO:0000256" key="1">
    <source>
        <dbReference type="SAM" id="MobiDB-lite"/>
    </source>
</evidence>
<dbReference type="OrthoDB" id="9966330at2"/>
<keyword evidence="3" id="KW-1185">Reference proteome</keyword>
<dbReference type="AlphaFoldDB" id="A0A074LNE2"/>
<protein>
    <submittedName>
        <fullName evidence="2">Uncharacterized protein</fullName>
    </submittedName>
</protein>
<feature type="compositionally biased region" description="Basic residues" evidence="1">
    <location>
        <begin position="47"/>
        <end position="63"/>
    </location>
</feature>
<feature type="region of interest" description="Disordered" evidence="1">
    <location>
        <begin position="23"/>
        <end position="63"/>
    </location>
</feature>
<accession>A0A074LNE2</accession>
<dbReference type="Proteomes" id="UP000027931">
    <property type="component" value="Unassembled WGS sequence"/>
</dbReference>
<evidence type="ECO:0000313" key="2">
    <source>
        <dbReference type="EMBL" id="KEO82599.1"/>
    </source>
</evidence>
<evidence type="ECO:0000313" key="3">
    <source>
        <dbReference type="Proteomes" id="UP000027931"/>
    </source>
</evidence>